<evidence type="ECO:0000256" key="4">
    <source>
        <dbReference type="ARBA" id="ARBA00023180"/>
    </source>
</evidence>
<dbReference type="EMBL" id="CP141059">
    <property type="protein sequence ID" value="WQQ28487.1"/>
    <property type="molecule type" value="Genomic_DNA"/>
</dbReference>
<keyword evidence="4" id="KW-0325">Glycoprotein</keyword>
<dbReference type="RefSeq" id="WP_322938523.1">
    <property type="nucleotide sequence ID" value="NZ_CP141059.1"/>
</dbReference>
<dbReference type="InterPro" id="IPR024607">
    <property type="entry name" value="Sulfatase_CS"/>
</dbReference>
<proteinExistence type="inferred from homology"/>
<reference evidence="8" key="1">
    <citation type="submission" date="2023-12" db="EMBL/GenBank/DDBJ databases">
        <title>Novel species in genus Nocardioides.</title>
        <authorList>
            <person name="Zhou H."/>
        </authorList>
    </citation>
    <scope>NUCLEOTIDE SEQUENCE [LARGE SCALE GENOMIC DNA]</scope>
    <source>
        <strain evidence="8">HM61</strain>
    </source>
</reference>
<gene>
    <name evidence="7" type="ORF">SHK19_09680</name>
</gene>
<comment type="similarity">
    <text evidence="1">Belongs to the sulfatase family.</text>
</comment>
<evidence type="ECO:0000313" key="8">
    <source>
        <dbReference type="Proteomes" id="UP001327225"/>
    </source>
</evidence>
<keyword evidence="3" id="KW-0378">Hydrolase</keyword>
<sequence length="487" mass="54007">MGWPLAVLGTAMALVLSGITVVPDAAAPATAVANAPATAAARPNIVLILTDDMRADELRLMPNVQRLLVRKGTSYTNAISPHPVCCPARAELLTGQFGQNNGVQNNKGPWGGYKALDQPDNTVAAWLQATGYLTAHHGKYLNGYRRVSSPHEPGWTRWDTQIGGEYSYDGRALFADGDRYEGDYIADVVRRRTNRVLTKFSRMAGPFFTFINHVAPHGAYHGGRWTLPRAERQYSDAYPDLLPPSYDDPAFQERNVRDLPSDLQQPPILTRTLIRMARARARALRSVDDAVARTIRRLRALGELRNTYVVFTSDNGFQIGEHRQVGKNLPFDESFDIPLVIRGPGIPAGERIHEPVTLVDMGATFLDWAGGVAPGRPLDGLPLRHIGRKHPRDTLLVQIGDSASDASDGWKYRGVTTRRYLFATHASNPNRGILFDRRRDPHATVNQFHRRAYAQVRRELMRRTRLLAVCSGQAECNQAFGALPEPG</sequence>
<dbReference type="Pfam" id="PF00884">
    <property type="entry name" value="Sulfatase"/>
    <property type="match status" value="1"/>
</dbReference>
<dbReference type="PANTHER" id="PTHR43108:SF8">
    <property type="entry name" value="SD21168P"/>
    <property type="match status" value="1"/>
</dbReference>
<dbReference type="Gene3D" id="3.40.720.10">
    <property type="entry name" value="Alkaline Phosphatase, subunit A"/>
    <property type="match status" value="1"/>
</dbReference>
<feature type="chain" id="PRO_5046370425" evidence="5">
    <location>
        <begin position="27"/>
        <end position="487"/>
    </location>
</feature>
<dbReference type="Proteomes" id="UP001327225">
    <property type="component" value="Chromosome"/>
</dbReference>
<dbReference type="Gene3D" id="3.30.1120.10">
    <property type="match status" value="1"/>
</dbReference>
<dbReference type="PROSITE" id="PS00523">
    <property type="entry name" value="SULFATASE_1"/>
    <property type="match status" value="1"/>
</dbReference>
<protein>
    <submittedName>
        <fullName evidence="7">Sulfatase-like hydrolase/transferase</fullName>
    </submittedName>
</protein>
<evidence type="ECO:0000256" key="1">
    <source>
        <dbReference type="ARBA" id="ARBA00008779"/>
    </source>
</evidence>
<evidence type="ECO:0000256" key="5">
    <source>
        <dbReference type="SAM" id="SignalP"/>
    </source>
</evidence>
<evidence type="ECO:0000256" key="2">
    <source>
        <dbReference type="ARBA" id="ARBA00022729"/>
    </source>
</evidence>
<organism evidence="7 8">
    <name type="scientific">Nocardioides bizhenqiangii</name>
    <dbReference type="NCBI Taxonomy" id="3095076"/>
    <lineage>
        <taxon>Bacteria</taxon>
        <taxon>Bacillati</taxon>
        <taxon>Actinomycetota</taxon>
        <taxon>Actinomycetes</taxon>
        <taxon>Propionibacteriales</taxon>
        <taxon>Nocardioidaceae</taxon>
        <taxon>Nocardioides</taxon>
    </lineage>
</organism>
<evidence type="ECO:0000313" key="7">
    <source>
        <dbReference type="EMBL" id="WQQ28487.1"/>
    </source>
</evidence>
<dbReference type="InterPro" id="IPR000917">
    <property type="entry name" value="Sulfatase_N"/>
</dbReference>
<dbReference type="PANTHER" id="PTHR43108">
    <property type="entry name" value="N-ACETYLGLUCOSAMINE-6-SULFATASE FAMILY MEMBER"/>
    <property type="match status" value="1"/>
</dbReference>
<name>A0ABZ0ZY30_9ACTN</name>
<keyword evidence="2 5" id="KW-0732">Signal</keyword>
<keyword evidence="8" id="KW-1185">Reference proteome</keyword>
<accession>A0ABZ0ZY30</accession>
<dbReference type="InterPro" id="IPR017850">
    <property type="entry name" value="Alkaline_phosphatase_core_sf"/>
</dbReference>
<feature type="domain" description="Sulfatase N-terminal" evidence="6">
    <location>
        <begin position="43"/>
        <end position="370"/>
    </location>
</feature>
<evidence type="ECO:0000256" key="3">
    <source>
        <dbReference type="ARBA" id="ARBA00022801"/>
    </source>
</evidence>
<feature type="signal peptide" evidence="5">
    <location>
        <begin position="1"/>
        <end position="26"/>
    </location>
</feature>
<evidence type="ECO:0000259" key="6">
    <source>
        <dbReference type="Pfam" id="PF00884"/>
    </source>
</evidence>
<dbReference type="SUPFAM" id="SSF53649">
    <property type="entry name" value="Alkaline phosphatase-like"/>
    <property type="match status" value="1"/>
</dbReference>